<evidence type="ECO:0000256" key="1">
    <source>
        <dbReference type="ARBA" id="ARBA00022679"/>
    </source>
</evidence>
<dbReference type="PANTHER" id="PTHR46401">
    <property type="entry name" value="GLYCOSYLTRANSFERASE WBBK-RELATED"/>
    <property type="match status" value="1"/>
</dbReference>
<dbReference type="OrthoDB" id="9790710at2"/>
<dbReference type="Proteomes" id="UP000183685">
    <property type="component" value="Unassembled WGS sequence"/>
</dbReference>
<sequence>MTADKPPMRVLVFGTADMTKPRVRLLLEGLRLEGHEVIDCTRNIWDGVSDKSQVRGNLAKVGLALNWLWSMLVLSLRYLFAPKHDAVLVCYPGHLDLWFIRPLSYLRRAPVVWDAFLSAYDTIVLDRRMAKPKSLIGRLAYAMDWCACRLCDRLFLDTPAHARFFEKTFRLPANTVEAVPVGAERQFSPPQETAIQQDEFKVLFYGQFIPLHGLPTILDAVYLLQGEDIKFTIIGQGQMSEWFQDALSRRPIPNLAYIKWVEYEELPKIITEHSLCLGIFSASDKANRVVANKVYQILNTGAPLLTRDSDAMRAILNSNSDQVSLIPPENPELLADAVLQKYKNWLAAAKTVTFSDQGYWVTARDVGQACSELFERTLGKKNS</sequence>
<dbReference type="GO" id="GO:0016757">
    <property type="term" value="F:glycosyltransferase activity"/>
    <property type="evidence" value="ECO:0007669"/>
    <property type="project" value="TreeGrafter"/>
</dbReference>
<dbReference type="EMBL" id="FNAK01000011">
    <property type="protein sequence ID" value="SDE74679.1"/>
    <property type="molecule type" value="Genomic_DNA"/>
</dbReference>
<organism evidence="2 3">
    <name type="scientific">Kordiimonas lacus</name>
    <dbReference type="NCBI Taxonomy" id="637679"/>
    <lineage>
        <taxon>Bacteria</taxon>
        <taxon>Pseudomonadati</taxon>
        <taxon>Pseudomonadota</taxon>
        <taxon>Alphaproteobacteria</taxon>
        <taxon>Kordiimonadales</taxon>
        <taxon>Kordiimonadaceae</taxon>
        <taxon>Kordiimonas</taxon>
    </lineage>
</organism>
<dbReference type="GO" id="GO:0009103">
    <property type="term" value="P:lipopolysaccharide biosynthetic process"/>
    <property type="evidence" value="ECO:0007669"/>
    <property type="project" value="TreeGrafter"/>
</dbReference>
<name>A0A1G7FFL0_9PROT</name>
<accession>A0A1G7FFL0</accession>
<dbReference type="SUPFAM" id="SSF53756">
    <property type="entry name" value="UDP-Glycosyltransferase/glycogen phosphorylase"/>
    <property type="match status" value="1"/>
</dbReference>
<dbReference type="RefSeq" id="WP_068307866.1">
    <property type="nucleotide sequence ID" value="NZ_FNAK01000011.1"/>
</dbReference>
<dbReference type="Pfam" id="PF13692">
    <property type="entry name" value="Glyco_trans_1_4"/>
    <property type="match status" value="1"/>
</dbReference>
<keyword evidence="3" id="KW-1185">Reference proteome</keyword>
<dbReference type="PANTHER" id="PTHR46401:SF2">
    <property type="entry name" value="GLYCOSYLTRANSFERASE WBBK-RELATED"/>
    <property type="match status" value="1"/>
</dbReference>
<keyword evidence="1 2" id="KW-0808">Transferase</keyword>
<evidence type="ECO:0000313" key="2">
    <source>
        <dbReference type="EMBL" id="SDE74679.1"/>
    </source>
</evidence>
<dbReference type="Gene3D" id="3.40.50.2000">
    <property type="entry name" value="Glycogen Phosphorylase B"/>
    <property type="match status" value="1"/>
</dbReference>
<protein>
    <submittedName>
        <fullName evidence="2">Glycosyltransferase involved in cell wall bisynthesis</fullName>
    </submittedName>
</protein>
<evidence type="ECO:0000313" key="3">
    <source>
        <dbReference type="Proteomes" id="UP000183685"/>
    </source>
</evidence>
<dbReference type="AlphaFoldDB" id="A0A1G7FFL0"/>
<reference evidence="2 3" key="1">
    <citation type="submission" date="2016-10" db="EMBL/GenBank/DDBJ databases">
        <authorList>
            <person name="de Groot N.N."/>
        </authorList>
    </citation>
    <scope>NUCLEOTIDE SEQUENCE [LARGE SCALE GENOMIC DNA]</scope>
    <source>
        <strain evidence="2 3">CGMCC 1.9109</strain>
    </source>
</reference>
<gene>
    <name evidence="2" type="ORF">SAMN04488071_3713</name>
</gene>
<dbReference type="STRING" id="637679.GCA_001550055_03743"/>
<proteinExistence type="predicted"/>